<reference evidence="1 2" key="1">
    <citation type="submission" date="2016-12" db="EMBL/GenBank/DDBJ databases">
        <authorList>
            <person name="Song W.-J."/>
            <person name="Kurnit D.M."/>
        </authorList>
    </citation>
    <scope>NUCLEOTIDE SEQUENCE [LARGE SCALE GENOMIC DNA]</scope>
    <source>
        <strain evidence="1 2">DSM 12503</strain>
    </source>
</reference>
<dbReference type="EMBL" id="FRFD01000003">
    <property type="protein sequence ID" value="SHO43657.1"/>
    <property type="molecule type" value="Genomic_DNA"/>
</dbReference>
<name>A0A1M7XXH5_9FIRM</name>
<dbReference type="RefSeq" id="WP_073587048.1">
    <property type="nucleotide sequence ID" value="NZ_FRFD01000003.1"/>
</dbReference>
<protein>
    <submittedName>
        <fullName evidence="1">Uncharacterized protein</fullName>
    </submittedName>
</protein>
<evidence type="ECO:0000313" key="1">
    <source>
        <dbReference type="EMBL" id="SHO43657.1"/>
    </source>
</evidence>
<sequence length="89" mass="10067">MANSKVPVATTIPLSPMDGEEFYAIITQEERNKRKWNIMWLFRKGCGVAHFCVETSADNDDGTMTPDGIKALDAIGRFDENKEMLLEEK</sequence>
<dbReference type="AlphaFoldDB" id="A0A1M7XXH5"/>
<keyword evidence="2" id="KW-1185">Reference proteome</keyword>
<accession>A0A1M7XXH5</accession>
<dbReference type="STRING" id="1121345.SAMN02745217_00310"/>
<proteinExistence type="predicted"/>
<evidence type="ECO:0000313" key="2">
    <source>
        <dbReference type="Proteomes" id="UP000184612"/>
    </source>
</evidence>
<gene>
    <name evidence="1" type="ORF">SAMN02745217_00310</name>
</gene>
<organism evidence="1 2">
    <name type="scientific">Anaerocolumna xylanovorans DSM 12503</name>
    <dbReference type="NCBI Taxonomy" id="1121345"/>
    <lineage>
        <taxon>Bacteria</taxon>
        <taxon>Bacillati</taxon>
        <taxon>Bacillota</taxon>
        <taxon>Clostridia</taxon>
        <taxon>Lachnospirales</taxon>
        <taxon>Lachnospiraceae</taxon>
        <taxon>Anaerocolumna</taxon>
    </lineage>
</organism>
<dbReference type="Proteomes" id="UP000184612">
    <property type="component" value="Unassembled WGS sequence"/>
</dbReference>